<dbReference type="InterPro" id="IPR007728">
    <property type="entry name" value="Pre-SET_dom"/>
</dbReference>
<evidence type="ECO:0000256" key="2">
    <source>
        <dbReference type="ARBA" id="ARBA00022454"/>
    </source>
</evidence>
<keyword evidence="12" id="KW-1185">Reference proteome</keyword>
<dbReference type="InterPro" id="IPR001214">
    <property type="entry name" value="SET_dom"/>
</dbReference>
<dbReference type="InterPro" id="IPR003616">
    <property type="entry name" value="Post-SET_dom"/>
</dbReference>
<keyword evidence="5" id="KW-0949">S-adenosyl-L-methionine</keyword>
<dbReference type="Proteomes" id="UP001054837">
    <property type="component" value="Unassembled WGS sequence"/>
</dbReference>
<keyword evidence="4" id="KW-0808">Transferase</keyword>
<evidence type="ECO:0000313" key="11">
    <source>
        <dbReference type="EMBL" id="GIX94130.1"/>
    </source>
</evidence>
<dbReference type="GO" id="GO:0032259">
    <property type="term" value="P:methylation"/>
    <property type="evidence" value="ECO:0007669"/>
    <property type="project" value="UniProtKB-KW"/>
</dbReference>
<gene>
    <name evidence="11" type="primary">SETMAR</name>
    <name evidence="11" type="ORF">CDAR_485001</name>
</gene>
<reference evidence="11 12" key="1">
    <citation type="submission" date="2021-06" db="EMBL/GenBank/DDBJ databases">
        <title>Caerostris darwini draft genome.</title>
        <authorList>
            <person name="Kono N."/>
            <person name="Arakawa K."/>
        </authorList>
    </citation>
    <scope>NUCLEOTIDE SEQUENCE [LARGE SCALE GENOMIC DNA]</scope>
</reference>
<feature type="domain" description="Post-SET" evidence="10">
    <location>
        <begin position="256"/>
        <end position="272"/>
    </location>
</feature>
<dbReference type="GO" id="GO:0042054">
    <property type="term" value="F:histone methyltransferase activity"/>
    <property type="evidence" value="ECO:0007669"/>
    <property type="project" value="InterPro"/>
</dbReference>
<dbReference type="PROSITE" id="PS50868">
    <property type="entry name" value="POST_SET"/>
    <property type="match status" value="1"/>
</dbReference>
<dbReference type="SUPFAM" id="SSF82199">
    <property type="entry name" value="SET domain"/>
    <property type="match status" value="1"/>
</dbReference>
<name>A0AAV4PDS9_9ARAC</name>
<dbReference type="InterPro" id="IPR050973">
    <property type="entry name" value="H3K9_Histone-Lys_N-MTase"/>
</dbReference>
<dbReference type="PANTHER" id="PTHR46223">
    <property type="entry name" value="HISTONE-LYSINE N-METHYLTRANSFERASE SUV39H"/>
    <property type="match status" value="1"/>
</dbReference>
<comment type="subcellular location">
    <subcellularLocation>
        <location evidence="1">Chromosome</location>
    </subcellularLocation>
</comment>
<dbReference type="PROSITE" id="PS50280">
    <property type="entry name" value="SET"/>
    <property type="match status" value="1"/>
</dbReference>
<keyword evidence="7" id="KW-0862">Zinc</keyword>
<proteinExistence type="predicted"/>
<keyword evidence="6" id="KW-0479">Metal-binding</keyword>
<accession>A0AAV4PDS9</accession>
<sequence length="280" mass="31989">MTVFIDDLSDNQENIKISFINEINTEHLPKFVSYTANCVLRNESLAEEFESVSLPCDCKNLCDQKCPCSLNSNAYSNHKLSQEYNNHTGRPIIECSELCNCFENCNNRIVQHGIQFHLQVFKTERTGLGVQSKEFIPKFSFVCEYAGEIIDEQEAYQRLKNHSPDDSNYIYVLKEHSSDHKYIKTIIDPTYIGNVGRYLNHSCSPNLISVPVRAGSMIPRICFFAKEDIFPLQELTYNYGEECIFDESGSSHINSCARKCLCGSGNCCGYLPYVNDNWLK</sequence>
<dbReference type="Gene3D" id="2.170.270.10">
    <property type="entry name" value="SET domain"/>
    <property type="match status" value="1"/>
</dbReference>
<evidence type="ECO:0000259" key="8">
    <source>
        <dbReference type="PROSITE" id="PS50280"/>
    </source>
</evidence>
<evidence type="ECO:0000256" key="3">
    <source>
        <dbReference type="ARBA" id="ARBA00022603"/>
    </source>
</evidence>
<keyword evidence="3" id="KW-0489">Methyltransferase</keyword>
<dbReference type="AlphaFoldDB" id="A0AAV4PDS9"/>
<evidence type="ECO:0000256" key="7">
    <source>
        <dbReference type="ARBA" id="ARBA00022833"/>
    </source>
</evidence>
<evidence type="ECO:0000256" key="6">
    <source>
        <dbReference type="ARBA" id="ARBA00022723"/>
    </source>
</evidence>
<dbReference type="Pfam" id="PF00856">
    <property type="entry name" value="SET"/>
    <property type="match status" value="1"/>
</dbReference>
<dbReference type="GO" id="GO:0008757">
    <property type="term" value="F:S-adenosylmethionine-dependent methyltransferase activity"/>
    <property type="evidence" value="ECO:0007669"/>
    <property type="project" value="UniProtKB-ARBA"/>
</dbReference>
<dbReference type="PROSITE" id="PS50867">
    <property type="entry name" value="PRE_SET"/>
    <property type="match status" value="1"/>
</dbReference>
<dbReference type="InterPro" id="IPR046341">
    <property type="entry name" value="SET_dom_sf"/>
</dbReference>
<evidence type="ECO:0000313" key="12">
    <source>
        <dbReference type="Proteomes" id="UP001054837"/>
    </source>
</evidence>
<evidence type="ECO:0000256" key="4">
    <source>
        <dbReference type="ARBA" id="ARBA00022679"/>
    </source>
</evidence>
<protein>
    <submittedName>
        <fullName evidence="11">Histone-lysine N-methyltransferase SETMAR</fullName>
    </submittedName>
</protein>
<organism evidence="11 12">
    <name type="scientific">Caerostris darwini</name>
    <dbReference type="NCBI Taxonomy" id="1538125"/>
    <lineage>
        <taxon>Eukaryota</taxon>
        <taxon>Metazoa</taxon>
        <taxon>Ecdysozoa</taxon>
        <taxon>Arthropoda</taxon>
        <taxon>Chelicerata</taxon>
        <taxon>Arachnida</taxon>
        <taxon>Araneae</taxon>
        <taxon>Araneomorphae</taxon>
        <taxon>Entelegynae</taxon>
        <taxon>Araneoidea</taxon>
        <taxon>Araneidae</taxon>
        <taxon>Caerostris</taxon>
    </lineage>
</organism>
<keyword evidence="2" id="KW-0158">Chromosome</keyword>
<dbReference type="Pfam" id="PF05033">
    <property type="entry name" value="Pre-SET"/>
    <property type="match status" value="1"/>
</dbReference>
<evidence type="ECO:0000256" key="1">
    <source>
        <dbReference type="ARBA" id="ARBA00004286"/>
    </source>
</evidence>
<evidence type="ECO:0000256" key="5">
    <source>
        <dbReference type="ARBA" id="ARBA00022691"/>
    </source>
</evidence>
<dbReference type="GO" id="GO:0005634">
    <property type="term" value="C:nucleus"/>
    <property type="evidence" value="ECO:0007669"/>
    <property type="project" value="InterPro"/>
</dbReference>
<dbReference type="GO" id="GO:0008170">
    <property type="term" value="F:N-methyltransferase activity"/>
    <property type="evidence" value="ECO:0007669"/>
    <property type="project" value="UniProtKB-ARBA"/>
</dbReference>
<evidence type="ECO:0000259" key="9">
    <source>
        <dbReference type="PROSITE" id="PS50867"/>
    </source>
</evidence>
<evidence type="ECO:0000259" key="10">
    <source>
        <dbReference type="PROSITE" id="PS50868"/>
    </source>
</evidence>
<dbReference type="SMART" id="SM00317">
    <property type="entry name" value="SET"/>
    <property type="match status" value="1"/>
</dbReference>
<comment type="caution">
    <text evidence="11">The sequence shown here is derived from an EMBL/GenBank/DDBJ whole genome shotgun (WGS) entry which is preliminary data.</text>
</comment>
<feature type="domain" description="SET" evidence="8">
    <location>
        <begin position="116"/>
        <end position="240"/>
    </location>
</feature>
<feature type="domain" description="Pre-SET" evidence="9">
    <location>
        <begin position="54"/>
        <end position="113"/>
    </location>
</feature>
<dbReference type="PANTHER" id="PTHR46223:SF3">
    <property type="entry name" value="HISTONE-LYSINE N-METHYLTRANSFERASE SET-23"/>
    <property type="match status" value="1"/>
</dbReference>
<dbReference type="GO" id="GO:0008270">
    <property type="term" value="F:zinc ion binding"/>
    <property type="evidence" value="ECO:0007669"/>
    <property type="project" value="InterPro"/>
</dbReference>
<dbReference type="EMBL" id="BPLQ01002577">
    <property type="protein sequence ID" value="GIX94130.1"/>
    <property type="molecule type" value="Genomic_DNA"/>
</dbReference>
<dbReference type="GO" id="GO:0005694">
    <property type="term" value="C:chromosome"/>
    <property type="evidence" value="ECO:0007669"/>
    <property type="project" value="UniProtKB-SubCell"/>
</dbReference>